<name>A0A923HWZ0_9FIRM</name>
<keyword evidence="2" id="KW-1185">Reference proteome</keyword>
<proteinExistence type="predicted"/>
<evidence type="ECO:0000313" key="2">
    <source>
        <dbReference type="Proteomes" id="UP000616595"/>
    </source>
</evidence>
<accession>A0A923HWZ0</accession>
<protein>
    <submittedName>
        <fullName evidence="1">Uncharacterized protein</fullName>
    </submittedName>
</protein>
<dbReference type="EMBL" id="WJBD01000007">
    <property type="protein sequence ID" value="MBC3888159.1"/>
    <property type="molecule type" value="Genomic_DNA"/>
</dbReference>
<dbReference type="AlphaFoldDB" id="A0A923HWZ0"/>
<dbReference type="Proteomes" id="UP000616595">
    <property type="component" value="Unassembled WGS sequence"/>
</dbReference>
<reference evidence="1" key="2">
    <citation type="submission" date="2020-10" db="EMBL/GenBank/DDBJ databases">
        <title>Comparative genomics of the Acetobacterium genus.</title>
        <authorList>
            <person name="Marshall C."/>
            <person name="May H."/>
            <person name="Norman S."/>
        </authorList>
    </citation>
    <scope>NUCLEOTIDE SEQUENCE</scope>
    <source>
        <strain evidence="1">DER-2019</strain>
    </source>
</reference>
<dbReference type="RefSeq" id="WP_148567498.1">
    <property type="nucleotide sequence ID" value="NZ_RXYA01000010.1"/>
</dbReference>
<evidence type="ECO:0000313" key="1">
    <source>
        <dbReference type="EMBL" id="MBC3888159.1"/>
    </source>
</evidence>
<sequence length="61" mass="6921">MNGFSTQQKIAEVWVNNGKKVSQPIEKILASSIAVSVFIDWMLVIMRCQKDNSLETFALYV</sequence>
<gene>
    <name evidence="1" type="ORF">GH810_07545</name>
</gene>
<reference evidence="1" key="1">
    <citation type="submission" date="2019-10" db="EMBL/GenBank/DDBJ databases">
        <authorList>
            <person name="Ross D.E."/>
            <person name="Gulliver D."/>
        </authorList>
    </citation>
    <scope>NUCLEOTIDE SEQUENCE</scope>
    <source>
        <strain evidence="1">DER-2019</strain>
    </source>
</reference>
<organism evidence="1 2">
    <name type="scientific">Acetobacterium paludosum</name>
    <dbReference type="NCBI Taxonomy" id="52693"/>
    <lineage>
        <taxon>Bacteria</taxon>
        <taxon>Bacillati</taxon>
        <taxon>Bacillota</taxon>
        <taxon>Clostridia</taxon>
        <taxon>Eubacteriales</taxon>
        <taxon>Eubacteriaceae</taxon>
        <taxon>Acetobacterium</taxon>
    </lineage>
</organism>
<comment type="caution">
    <text evidence="1">The sequence shown here is derived from an EMBL/GenBank/DDBJ whole genome shotgun (WGS) entry which is preliminary data.</text>
</comment>